<evidence type="ECO:0000256" key="1">
    <source>
        <dbReference type="SAM" id="MobiDB-lite"/>
    </source>
</evidence>
<evidence type="ECO:0000313" key="6">
    <source>
        <dbReference type="Proteomes" id="UP001237642"/>
    </source>
</evidence>
<dbReference type="PANTHER" id="PTHR46634">
    <property type="entry name" value="M REDUCTASE II SUBUNIT GAMMA, PUTATIVE (DUF3741)-RELATED"/>
    <property type="match status" value="1"/>
</dbReference>
<gene>
    <name evidence="5" type="ORF">POM88_052409</name>
</gene>
<comment type="caution">
    <text evidence="5">The sequence shown here is derived from an EMBL/GenBank/DDBJ whole genome shotgun (WGS) entry which is preliminary data.</text>
</comment>
<feature type="region of interest" description="Disordered" evidence="1">
    <location>
        <begin position="124"/>
        <end position="143"/>
    </location>
</feature>
<feature type="domain" description="DUF3741" evidence="2">
    <location>
        <begin position="202"/>
        <end position="246"/>
    </location>
</feature>
<feature type="region of interest" description="Disordered" evidence="1">
    <location>
        <begin position="666"/>
        <end position="689"/>
    </location>
</feature>
<feature type="region of interest" description="Disordered" evidence="1">
    <location>
        <begin position="601"/>
        <end position="630"/>
    </location>
</feature>
<feature type="compositionally biased region" description="Polar residues" evidence="1">
    <location>
        <begin position="551"/>
        <end position="563"/>
    </location>
</feature>
<reference evidence="5" key="2">
    <citation type="submission" date="2023-05" db="EMBL/GenBank/DDBJ databases">
        <authorList>
            <person name="Schelkunov M.I."/>
        </authorList>
    </citation>
    <scope>NUCLEOTIDE SEQUENCE</scope>
    <source>
        <strain evidence="5">Hsosn_3</strain>
        <tissue evidence="5">Leaf</tissue>
    </source>
</reference>
<sequence>MNGIHNHKARNLERPYPGCLGCVVSLFDLSAGMPGNKLLMEKPHRDGSPLTRCRSDVSGMSLVEDPLEDKMTISELQSSSPNRKSHGTPIKMLIAQEMSKEVDSKQKPPSVVARLMGLDTLPLQQSYSPSQRNHSRGSSRSQSCVSFGSWQEEQEIHQYQEQNGYKDVYEIRQPHKKYVKDKVPRQERFDERSFEKKMALVRQNFIELKRLSTDEKLRHSKQFQDALEVLSSNKDSFLKFLQEPNSMFSQQLSDLQSNPLPSEKTKRITILKPAKMVDSNKVTGLGKKDEEQINEISQIGRVNRLDKIGFSPPIASKFEDSPVQATRIVVLKPSPGKSQDIRAAISPLSPSPKALHVEDSRARFEDDDAKESREMAKEITRQMCENLRVQRRDETLLSSVISNGYTGDESSFDKSEIEFAAENLSDSEAMSPTSRHSWDYINRLSSPYSLSTFSRASYSPESSVCREAKKRLSERWAMMTSNGSQEQKHVKRSSNTLGEMLALSDMRRSVIPEKDSIRSEQDKGSTSRFTADLTDEDKCYTPTRNILRSKSVPASSTAYSSGFDSEVSDPKMENTDIVKELTKSRSMTSMLKGRVSSLFFSRTNKSSKQKSSNPRDKIESAELPRHPSGHDVDIDFEGELPYLLGSSNKASPSHSFSVETKGGLVHTKAESSATKPCPSRNPFENQEQPRSFSVLETPFQEDDHMELEFSDNFSLLQNGFDLPAYSGKSNLIDKSPPVRSIARTLSQNDSCTETVSLYPLKTSVVMRDAEEERCHSLESPLDPLLRDNYLGLKDKEILHEAKRMQYLVFDCVNAALGELAVYESGQWKSRPCDRVHDQRSIFDSVWTQMEWFSGEVSSVLGESWENNSLVVEGLVRKDVIGKGWVDQLIMEIDNFRKEIEVKLLEELVQEAVEEFTDSLR</sequence>
<accession>A0AAD8GRM4</accession>
<dbReference type="InterPro" id="IPR025486">
    <property type="entry name" value="DUF4378"/>
</dbReference>
<proteinExistence type="predicted"/>
<dbReference type="Pfam" id="PF12552">
    <property type="entry name" value="DUF3741"/>
    <property type="match status" value="1"/>
</dbReference>
<reference evidence="5" key="1">
    <citation type="submission" date="2023-02" db="EMBL/GenBank/DDBJ databases">
        <title>Genome of toxic invasive species Heracleum sosnowskyi carries increased number of genes despite the absence of recent whole-genome duplications.</title>
        <authorList>
            <person name="Schelkunov M."/>
            <person name="Shtratnikova V."/>
            <person name="Makarenko M."/>
            <person name="Klepikova A."/>
            <person name="Omelchenko D."/>
            <person name="Novikova G."/>
            <person name="Obukhova E."/>
            <person name="Bogdanov V."/>
            <person name="Penin A."/>
            <person name="Logacheva M."/>
        </authorList>
    </citation>
    <scope>NUCLEOTIDE SEQUENCE</scope>
    <source>
        <strain evidence="5">Hsosn_3</strain>
        <tissue evidence="5">Leaf</tissue>
    </source>
</reference>
<name>A0AAD8GRM4_9APIA</name>
<dbReference type="InterPro" id="IPR032795">
    <property type="entry name" value="DUF3741-assoc"/>
</dbReference>
<feature type="compositionally biased region" description="Basic and acidic residues" evidence="1">
    <location>
        <begin position="613"/>
        <end position="630"/>
    </location>
</feature>
<dbReference type="EMBL" id="JAUIZM010000013">
    <property type="protein sequence ID" value="KAK1353274.1"/>
    <property type="molecule type" value="Genomic_DNA"/>
</dbReference>
<dbReference type="PANTHER" id="PTHR46634:SF3">
    <property type="entry name" value="M REDUCTASE II SUBUNIT GAMMA, PUTATIVE (DUF3741)-RELATED"/>
    <property type="match status" value="1"/>
</dbReference>
<dbReference type="Pfam" id="PF14383">
    <property type="entry name" value="VARLMGL"/>
    <property type="match status" value="1"/>
</dbReference>
<keyword evidence="6" id="KW-1185">Reference proteome</keyword>
<protein>
    <submittedName>
        <fullName evidence="5">DUF3741 domain-containing protein/DUF4378 domain-containing protein</fullName>
    </submittedName>
</protein>
<evidence type="ECO:0000259" key="4">
    <source>
        <dbReference type="Pfam" id="PF14383"/>
    </source>
</evidence>
<evidence type="ECO:0000259" key="3">
    <source>
        <dbReference type="Pfam" id="PF14309"/>
    </source>
</evidence>
<feature type="compositionally biased region" description="Low complexity" evidence="1">
    <location>
        <begin position="130"/>
        <end position="143"/>
    </location>
</feature>
<feature type="region of interest" description="Disordered" evidence="1">
    <location>
        <begin position="551"/>
        <end position="570"/>
    </location>
</feature>
<dbReference type="Pfam" id="PF14309">
    <property type="entry name" value="DUF4378"/>
    <property type="match status" value="1"/>
</dbReference>
<dbReference type="AlphaFoldDB" id="A0AAD8GRM4"/>
<organism evidence="5 6">
    <name type="scientific">Heracleum sosnowskyi</name>
    <dbReference type="NCBI Taxonomy" id="360622"/>
    <lineage>
        <taxon>Eukaryota</taxon>
        <taxon>Viridiplantae</taxon>
        <taxon>Streptophyta</taxon>
        <taxon>Embryophyta</taxon>
        <taxon>Tracheophyta</taxon>
        <taxon>Spermatophyta</taxon>
        <taxon>Magnoliopsida</taxon>
        <taxon>eudicotyledons</taxon>
        <taxon>Gunneridae</taxon>
        <taxon>Pentapetalae</taxon>
        <taxon>asterids</taxon>
        <taxon>campanulids</taxon>
        <taxon>Apiales</taxon>
        <taxon>Apiaceae</taxon>
        <taxon>Apioideae</taxon>
        <taxon>apioid superclade</taxon>
        <taxon>Tordylieae</taxon>
        <taxon>Tordyliinae</taxon>
        <taxon>Heracleum</taxon>
    </lineage>
</organism>
<dbReference type="InterPro" id="IPR022212">
    <property type="entry name" value="DUF3741"/>
</dbReference>
<feature type="domain" description="DUF4378" evidence="3">
    <location>
        <begin position="771"/>
        <end position="910"/>
    </location>
</feature>
<feature type="compositionally biased region" description="Polar residues" evidence="1">
    <location>
        <begin position="601"/>
        <end position="612"/>
    </location>
</feature>
<feature type="domain" description="DUF3741" evidence="4">
    <location>
        <begin position="103"/>
        <end position="125"/>
    </location>
</feature>
<evidence type="ECO:0000313" key="5">
    <source>
        <dbReference type="EMBL" id="KAK1353274.1"/>
    </source>
</evidence>
<dbReference type="Proteomes" id="UP001237642">
    <property type="component" value="Unassembled WGS sequence"/>
</dbReference>
<evidence type="ECO:0000259" key="2">
    <source>
        <dbReference type="Pfam" id="PF12552"/>
    </source>
</evidence>